<reference evidence="4" key="2">
    <citation type="submission" date="2025-08" db="UniProtKB">
        <authorList>
            <consortium name="RefSeq"/>
        </authorList>
    </citation>
    <scope>IDENTIFICATION</scope>
    <source>
        <tissue evidence="4">Etiolated seedlings</tissue>
    </source>
</reference>
<organism evidence="3 4">
    <name type="scientific">Cicer arietinum</name>
    <name type="common">Chickpea</name>
    <name type="synonym">Garbanzo</name>
    <dbReference type="NCBI Taxonomy" id="3827"/>
    <lineage>
        <taxon>Eukaryota</taxon>
        <taxon>Viridiplantae</taxon>
        <taxon>Streptophyta</taxon>
        <taxon>Embryophyta</taxon>
        <taxon>Tracheophyta</taxon>
        <taxon>Spermatophyta</taxon>
        <taxon>Magnoliopsida</taxon>
        <taxon>eudicotyledons</taxon>
        <taxon>Gunneridae</taxon>
        <taxon>Pentapetalae</taxon>
        <taxon>rosids</taxon>
        <taxon>fabids</taxon>
        <taxon>Fabales</taxon>
        <taxon>Fabaceae</taxon>
        <taxon>Papilionoideae</taxon>
        <taxon>50 kb inversion clade</taxon>
        <taxon>NPAAA clade</taxon>
        <taxon>Hologalegina</taxon>
        <taxon>IRL clade</taxon>
        <taxon>Cicereae</taxon>
        <taxon>Cicer</taxon>
    </lineage>
</organism>
<dbReference type="PaxDb" id="3827-XP_004490343.1"/>
<keyword evidence="3" id="KW-1185">Reference proteome</keyword>
<feature type="domain" description="Putative plant transposon protein" evidence="2">
    <location>
        <begin position="163"/>
        <end position="337"/>
    </location>
</feature>
<dbReference type="Pfam" id="PF20167">
    <property type="entry name" value="Transposase_32"/>
    <property type="match status" value="1"/>
</dbReference>
<gene>
    <name evidence="4" type="primary">LOC101488484</name>
</gene>
<evidence type="ECO:0000256" key="1">
    <source>
        <dbReference type="SAM" id="MobiDB-lite"/>
    </source>
</evidence>
<dbReference type="eggNOG" id="ENOG502SW7E">
    <property type="taxonomic scope" value="Eukaryota"/>
</dbReference>
<dbReference type="InterPro" id="IPR046796">
    <property type="entry name" value="Transposase_32_dom"/>
</dbReference>
<feature type="compositionally biased region" description="Low complexity" evidence="1">
    <location>
        <begin position="90"/>
        <end position="105"/>
    </location>
</feature>
<protein>
    <submittedName>
        <fullName evidence="4">Uncharacterized protein LOC101488484</fullName>
    </submittedName>
</protein>
<dbReference type="OrthoDB" id="848707at2759"/>
<feature type="region of interest" description="Disordered" evidence="1">
    <location>
        <begin position="1"/>
        <end position="119"/>
    </location>
</feature>
<reference evidence="3" key="1">
    <citation type="journal article" date="2013" name="Nat. Biotechnol.">
        <title>Draft genome sequence of chickpea (Cicer arietinum) provides a resource for trait improvement.</title>
        <authorList>
            <person name="Varshney R.K."/>
            <person name="Song C."/>
            <person name="Saxena R.K."/>
            <person name="Azam S."/>
            <person name="Yu S."/>
            <person name="Sharpe A.G."/>
            <person name="Cannon S."/>
            <person name="Baek J."/>
            <person name="Rosen B.D."/>
            <person name="Tar'an B."/>
            <person name="Millan T."/>
            <person name="Zhang X."/>
            <person name="Ramsay L.D."/>
            <person name="Iwata A."/>
            <person name="Wang Y."/>
            <person name="Nelson W."/>
            <person name="Farmer A.D."/>
            <person name="Gaur P.M."/>
            <person name="Soderlund C."/>
            <person name="Penmetsa R.V."/>
            <person name="Xu C."/>
            <person name="Bharti A.K."/>
            <person name="He W."/>
            <person name="Winter P."/>
            <person name="Zhao S."/>
            <person name="Hane J.K."/>
            <person name="Carrasquilla-Garcia N."/>
            <person name="Condie J.A."/>
            <person name="Upadhyaya H.D."/>
            <person name="Luo M.C."/>
            <person name="Thudi M."/>
            <person name="Gowda C.L."/>
            <person name="Singh N.P."/>
            <person name="Lichtenzveig J."/>
            <person name="Gali K.K."/>
            <person name="Rubio J."/>
            <person name="Nadarajan N."/>
            <person name="Dolezel J."/>
            <person name="Bansal K.C."/>
            <person name="Xu X."/>
            <person name="Edwards D."/>
            <person name="Zhang G."/>
            <person name="Kahl G."/>
            <person name="Gil J."/>
            <person name="Singh K.B."/>
            <person name="Datta S.K."/>
            <person name="Jackson S.A."/>
            <person name="Wang J."/>
            <person name="Cook D.R."/>
        </authorList>
    </citation>
    <scope>NUCLEOTIDE SEQUENCE [LARGE SCALE GENOMIC DNA]</scope>
    <source>
        <strain evidence="3">cv. CDC Frontier</strain>
    </source>
</reference>
<accession>A0A1S2XJN6</accession>
<feature type="compositionally biased region" description="Polar residues" evidence="1">
    <location>
        <begin position="61"/>
        <end position="85"/>
    </location>
</feature>
<evidence type="ECO:0000313" key="3">
    <source>
        <dbReference type="Proteomes" id="UP000087171"/>
    </source>
</evidence>
<feature type="compositionally biased region" description="Polar residues" evidence="1">
    <location>
        <begin position="8"/>
        <end position="32"/>
    </location>
</feature>
<dbReference type="Proteomes" id="UP000087171">
    <property type="component" value="Chromosome Ca2"/>
</dbReference>
<dbReference type="RefSeq" id="XP_004490343.1">
    <property type="nucleotide sequence ID" value="XM_004490286.1"/>
</dbReference>
<feature type="compositionally biased region" description="Low complexity" evidence="1">
    <location>
        <begin position="367"/>
        <end position="381"/>
    </location>
</feature>
<dbReference type="AlphaFoldDB" id="A0A1S2XJN6"/>
<evidence type="ECO:0000259" key="2">
    <source>
        <dbReference type="Pfam" id="PF20167"/>
    </source>
</evidence>
<evidence type="ECO:0000313" key="4">
    <source>
        <dbReference type="RefSeq" id="XP_004490343.1"/>
    </source>
</evidence>
<proteinExistence type="predicted"/>
<feature type="region of interest" description="Disordered" evidence="1">
    <location>
        <begin position="360"/>
        <end position="381"/>
    </location>
</feature>
<sequence length="381" mass="42985">MLAPKQNLKLTKSTSPEHSPSPTCSPAPNQERSPIKERSPDLTPPSLSQQEHSLHQERSPTHQISPPKTSQNPKTSPFRTPPSSTKNKRSPTPESSSPSTSETSEPSPPTKKFKPNTLPLISPKNSKLFKDKWAQRLIGIGPVFFFDKLIVDGNVVQNHTDALGWTSFLQTSECYYPDVVRVFYCNAKTFYDKSLIISTIKGIEIRLTPYILASIIQLPTEGPSVFGNQWYSALKLKETEVLSDLFQEGSTRYLSTYLKPLPKVFNMCQHTLIPHYWSHDYVSANEALLIYPLLNCKRLNLLHVIIKHMICVTTKDYKKNIIPYGMILTKVSRHFGVSLSSEKSLIKISKFSTKNLSHMRKTLSAQPTPTTSSFPTSLKRK</sequence>
<name>A0A1S2XJN6_CICAR</name>